<sequence>MIILSERADDFFKLNDLSQNTSISKHSEKEPAANQNESDNSCPEVTKPHPLAELVPYTNPLAISSQKTPEDSNIPKSAFDVIMVKSNSPVISSYKNKVIKKAKRDLS</sequence>
<evidence type="ECO:0000313" key="2">
    <source>
        <dbReference type="EMBL" id="CAF2742922.1"/>
    </source>
</evidence>
<comment type="caution">
    <text evidence="2">The sequence shown here is derived from an EMBL/GenBank/DDBJ whole genome shotgun (WGS) entry which is preliminary data.</text>
</comment>
<organism evidence="2 3">
    <name type="scientific">Lepeophtheirus salmonis</name>
    <name type="common">Salmon louse</name>
    <name type="synonym">Caligus salmonis</name>
    <dbReference type="NCBI Taxonomy" id="72036"/>
    <lineage>
        <taxon>Eukaryota</taxon>
        <taxon>Metazoa</taxon>
        <taxon>Ecdysozoa</taxon>
        <taxon>Arthropoda</taxon>
        <taxon>Crustacea</taxon>
        <taxon>Multicrustacea</taxon>
        <taxon>Hexanauplia</taxon>
        <taxon>Copepoda</taxon>
        <taxon>Siphonostomatoida</taxon>
        <taxon>Caligidae</taxon>
        <taxon>Lepeophtheirus</taxon>
    </lineage>
</organism>
<dbReference type="AlphaFoldDB" id="A0A817FCC8"/>
<feature type="region of interest" description="Disordered" evidence="1">
    <location>
        <begin position="21"/>
        <end position="50"/>
    </location>
</feature>
<reference evidence="2" key="1">
    <citation type="submission" date="2021-02" db="EMBL/GenBank/DDBJ databases">
        <authorList>
            <person name="Bekaert M."/>
        </authorList>
    </citation>
    <scope>NUCLEOTIDE SEQUENCE</scope>
    <source>
        <strain evidence="2">IoA-00</strain>
    </source>
</reference>
<gene>
    <name evidence="2" type="ORF">LSAA_140</name>
</gene>
<dbReference type="Proteomes" id="UP000675881">
    <property type="component" value="Unassembled WGS sequence"/>
</dbReference>
<dbReference type="EMBL" id="CAJNVT010000028">
    <property type="protein sequence ID" value="CAF2742922.1"/>
    <property type="molecule type" value="Genomic_DNA"/>
</dbReference>
<evidence type="ECO:0000313" key="3">
    <source>
        <dbReference type="Proteomes" id="UP000675881"/>
    </source>
</evidence>
<name>A0A817FCC8_LEPSM</name>
<keyword evidence="3" id="KW-1185">Reference proteome</keyword>
<protein>
    <submittedName>
        <fullName evidence="2">(salmon louse) hypothetical protein</fullName>
    </submittedName>
</protein>
<accession>A0A817FCC8</accession>
<evidence type="ECO:0000256" key="1">
    <source>
        <dbReference type="SAM" id="MobiDB-lite"/>
    </source>
</evidence>
<proteinExistence type="predicted"/>
<feature type="compositionally biased region" description="Polar residues" evidence="1">
    <location>
        <begin position="33"/>
        <end position="43"/>
    </location>
</feature>